<reference evidence="1" key="1">
    <citation type="submission" date="2022-01" db="EMBL/GenBank/DDBJ databases">
        <authorList>
            <person name="King R."/>
        </authorList>
    </citation>
    <scope>NUCLEOTIDE SEQUENCE</scope>
</reference>
<protein>
    <submittedName>
        <fullName evidence="1">Uncharacterized protein</fullName>
    </submittedName>
</protein>
<name>A0A9P0EEB8_NEZVI</name>
<keyword evidence="2" id="KW-1185">Reference proteome</keyword>
<evidence type="ECO:0000313" key="2">
    <source>
        <dbReference type="Proteomes" id="UP001152798"/>
    </source>
</evidence>
<dbReference type="AlphaFoldDB" id="A0A9P0EEB8"/>
<dbReference type="OrthoDB" id="6613513at2759"/>
<dbReference type="EMBL" id="OV725078">
    <property type="protein sequence ID" value="CAH1393364.1"/>
    <property type="molecule type" value="Genomic_DNA"/>
</dbReference>
<evidence type="ECO:0000313" key="1">
    <source>
        <dbReference type="EMBL" id="CAH1393364.1"/>
    </source>
</evidence>
<gene>
    <name evidence="1" type="ORF">NEZAVI_LOCUS4046</name>
</gene>
<accession>A0A9P0EEB8</accession>
<organism evidence="1 2">
    <name type="scientific">Nezara viridula</name>
    <name type="common">Southern green stink bug</name>
    <name type="synonym">Cimex viridulus</name>
    <dbReference type="NCBI Taxonomy" id="85310"/>
    <lineage>
        <taxon>Eukaryota</taxon>
        <taxon>Metazoa</taxon>
        <taxon>Ecdysozoa</taxon>
        <taxon>Arthropoda</taxon>
        <taxon>Hexapoda</taxon>
        <taxon>Insecta</taxon>
        <taxon>Pterygota</taxon>
        <taxon>Neoptera</taxon>
        <taxon>Paraneoptera</taxon>
        <taxon>Hemiptera</taxon>
        <taxon>Heteroptera</taxon>
        <taxon>Panheteroptera</taxon>
        <taxon>Pentatomomorpha</taxon>
        <taxon>Pentatomoidea</taxon>
        <taxon>Pentatomidae</taxon>
        <taxon>Pentatominae</taxon>
        <taxon>Nezara</taxon>
    </lineage>
</organism>
<sequence length="78" mass="8781">MTTFKKINALVNEDHHRTIDQLSEMSGVSWSSVQRIGSITTKIHLPTLWCLKQFLTKNGVTSIVHPNPLPLFTKPSPL</sequence>
<dbReference type="Proteomes" id="UP001152798">
    <property type="component" value="Chromosome 2"/>
</dbReference>
<proteinExistence type="predicted"/>